<protein>
    <submittedName>
        <fullName evidence="2">Uncharacterized protein</fullName>
    </submittedName>
</protein>
<dbReference type="EMBL" id="ATAM02000010">
    <property type="protein sequence ID" value="KAL0243426.1"/>
    <property type="molecule type" value="Genomic_DNA"/>
</dbReference>
<proteinExistence type="predicted"/>
<reference evidence="2 3" key="2">
    <citation type="submission" date="2024-01" db="EMBL/GenBank/DDBJ databases">
        <title>Comparative genomics of Cryptococcus and Kwoniella reveals pathogenesis evolution and contrasting modes of karyotype evolution via chromosome fusion or intercentromeric recombination.</title>
        <authorList>
            <person name="Coelho M.A."/>
            <person name="David-Palma M."/>
            <person name="Shea T."/>
            <person name="Bowers K."/>
            <person name="Mcginley-Smith S."/>
            <person name="Mohammad A.W."/>
            <person name="Gnirke A."/>
            <person name="Yurkov A.M."/>
            <person name="Nowrousian M."/>
            <person name="Sun S."/>
            <person name="Cuomo C.A."/>
            <person name="Heitman J."/>
        </authorList>
    </citation>
    <scope>NUCLEOTIDE SEQUENCE [LARGE SCALE GENOMIC DNA]</scope>
    <source>
        <strain evidence="2 3">IND107</strain>
    </source>
</reference>
<keyword evidence="3" id="KW-1185">Reference proteome</keyword>
<reference evidence="3" key="1">
    <citation type="submission" date="2015-01" db="EMBL/GenBank/DDBJ databases">
        <title>The Genome Sequence of Cryptococcus gattii MMRL2647.</title>
        <authorList>
            <consortium name="The Broad Institute Genomics Platform"/>
            <person name="Cuomo C."/>
            <person name="Litvintseva A."/>
            <person name="Chen Y."/>
            <person name="Heitman J."/>
            <person name="Sun S."/>
            <person name="Springer D."/>
            <person name="Dromer F."/>
            <person name="Young S."/>
            <person name="Zeng Q."/>
            <person name="Gargeya S."/>
            <person name="Abouelleil A."/>
            <person name="Alvarado L."/>
            <person name="Chapman S.B."/>
            <person name="Gainer-Dewar J."/>
            <person name="Goldberg J."/>
            <person name="Griggs A."/>
            <person name="Gujja S."/>
            <person name="Hansen M."/>
            <person name="Howarth C."/>
            <person name="Imamovic A."/>
            <person name="Larimer J."/>
            <person name="Murphy C."/>
            <person name="Naylor J."/>
            <person name="Pearson M."/>
            <person name="Priest M."/>
            <person name="Roberts A."/>
            <person name="Saif S."/>
            <person name="Shea T."/>
            <person name="Sykes S."/>
            <person name="Wortman J."/>
            <person name="Nusbaum C."/>
            <person name="Birren B."/>
        </authorList>
    </citation>
    <scope>NUCLEOTIDE SEQUENCE [LARGE SCALE GENOMIC DNA]</scope>
    <source>
        <strain evidence="3">IND107</strain>
    </source>
</reference>
<name>A0ABR3BP92_9TREE</name>
<dbReference type="Proteomes" id="UP000054399">
    <property type="component" value="Unassembled WGS sequence"/>
</dbReference>
<accession>A0ABR3BP92</accession>
<organism evidence="2 3">
    <name type="scientific">Cryptococcus tetragattii IND107</name>
    <dbReference type="NCBI Taxonomy" id="1296105"/>
    <lineage>
        <taxon>Eukaryota</taxon>
        <taxon>Fungi</taxon>
        <taxon>Dikarya</taxon>
        <taxon>Basidiomycota</taxon>
        <taxon>Agaricomycotina</taxon>
        <taxon>Tremellomycetes</taxon>
        <taxon>Tremellales</taxon>
        <taxon>Cryptococcaceae</taxon>
        <taxon>Cryptococcus</taxon>
        <taxon>Cryptococcus gattii species complex</taxon>
    </lineage>
</organism>
<evidence type="ECO:0000313" key="3">
    <source>
        <dbReference type="Proteomes" id="UP000054399"/>
    </source>
</evidence>
<feature type="region of interest" description="Disordered" evidence="1">
    <location>
        <begin position="312"/>
        <end position="333"/>
    </location>
</feature>
<evidence type="ECO:0000256" key="1">
    <source>
        <dbReference type="SAM" id="MobiDB-lite"/>
    </source>
</evidence>
<dbReference type="GeneID" id="91992247"/>
<dbReference type="RefSeq" id="XP_066611793.1">
    <property type="nucleotide sequence ID" value="XM_066759847.1"/>
</dbReference>
<feature type="compositionally biased region" description="Low complexity" evidence="1">
    <location>
        <begin position="314"/>
        <end position="324"/>
    </location>
</feature>
<comment type="caution">
    <text evidence="2">The sequence shown here is derived from an EMBL/GenBank/DDBJ whole genome shotgun (WGS) entry which is preliminary data.</text>
</comment>
<sequence>MSLGVKAANESCWTPCLHLALLALGYHHLHLGCNGYDPEHSKLDEELLFCRAKRELLDTGEMWRWAEYKTCVILVALCKSFFFQKSNEAKKPTRWTVSAHPEYKEAWAHLILPGDAQWAHYIWAFSQPHITIVQPPLPITYHTSQQYHTPTPIDPVLHPNPSIQATAPSPPISTYKTQIQIDIAPRGNTISPLTIHINSCRSTSAPPSLIPSQLSDSSFASFQSSSSIPTSPPLFSFPIGTIQNLTPPSYDHSPVYLESESLYRPYAYANDYGHDYDGSGYGYISPSVEVGVSSYWYGYNTPLPSSNLGVYARSGSSSGSSPGPLGWESTQEG</sequence>
<evidence type="ECO:0000313" key="2">
    <source>
        <dbReference type="EMBL" id="KAL0243426.1"/>
    </source>
</evidence>
<gene>
    <name evidence="2" type="ORF">I308_105392</name>
</gene>